<reference evidence="1" key="1">
    <citation type="submission" date="2021-05" db="EMBL/GenBank/DDBJ databases">
        <authorList>
            <person name="Pietrasiak N."/>
            <person name="Ward R."/>
            <person name="Stajich J.E."/>
            <person name="Kurbessoian T."/>
        </authorList>
    </citation>
    <scope>NUCLEOTIDE SEQUENCE</scope>
    <source>
        <strain evidence="1">JT2-VF2</strain>
    </source>
</reference>
<name>A0A951Q2P3_9NOST</name>
<organism evidence="1 2">
    <name type="scientific">Mojavia pulchra JT2-VF2</name>
    <dbReference type="NCBI Taxonomy" id="287848"/>
    <lineage>
        <taxon>Bacteria</taxon>
        <taxon>Bacillati</taxon>
        <taxon>Cyanobacteriota</taxon>
        <taxon>Cyanophyceae</taxon>
        <taxon>Nostocales</taxon>
        <taxon>Nostocaceae</taxon>
    </lineage>
</organism>
<dbReference type="Proteomes" id="UP000715781">
    <property type="component" value="Unassembled WGS sequence"/>
</dbReference>
<dbReference type="AlphaFoldDB" id="A0A951Q2P3"/>
<protein>
    <submittedName>
        <fullName evidence="1">Uncharacterized protein</fullName>
    </submittedName>
</protein>
<gene>
    <name evidence="1" type="ORF">KME32_26645</name>
</gene>
<proteinExistence type="predicted"/>
<reference evidence="1" key="2">
    <citation type="journal article" date="2022" name="Microbiol. Resour. Announc.">
        <title>Metagenome Sequencing to Explore Phylogenomics of Terrestrial Cyanobacteria.</title>
        <authorList>
            <person name="Ward R.D."/>
            <person name="Stajich J.E."/>
            <person name="Johansen J.R."/>
            <person name="Huntemann M."/>
            <person name="Clum A."/>
            <person name="Foster B."/>
            <person name="Foster B."/>
            <person name="Roux S."/>
            <person name="Palaniappan K."/>
            <person name="Varghese N."/>
            <person name="Mukherjee S."/>
            <person name="Reddy T.B.K."/>
            <person name="Daum C."/>
            <person name="Copeland A."/>
            <person name="Chen I.A."/>
            <person name="Ivanova N.N."/>
            <person name="Kyrpides N.C."/>
            <person name="Shapiro N."/>
            <person name="Eloe-Fadrosh E.A."/>
            <person name="Pietrasiak N."/>
        </authorList>
    </citation>
    <scope>NUCLEOTIDE SEQUENCE</scope>
    <source>
        <strain evidence="1">JT2-VF2</strain>
    </source>
</reference>
<accession>A0A951Q2P3</accession>
<dbReference type="EMBL" id="JAHHHN010000024">
    <property type="protein sequence ID" value="MBW4564640.1"/>
    <property type="molecule type" value="Genomic_DNA"/>
</dbReference>
<evidence type="ECO:0000313" key="1">
    <source>
        <dbReference type="EMBL" id="MBW4564640.1"/>
    </source>
</evidence>
<sequence>MSATYQKLLHSWATLAPDECQTTNHDFKFKVRILPAVEKCESTDAWRLITTENFAWRLENGQGFTLQQLNFILLTIINHCAARHSSIGFTFGEQGATAVICNGLKSQPHPHPAMSATSRLRVYAALDAYIQLLEF</sequence>
<evidence type="ECO:0000313" key="2">
    <source>
        <dbReference type="Proteomes" id="UP000715781"/>
    </source>
</evidence>
<comment type="caution">
    <text evidence="1">The sequence shown here is derived from an EMBL/GenBank/DDBJ whole genome shotgun (WGS) entry which is preliminary data.</text>
</comment>